<name>A0A2S7WC55_9FLAO</name>
<proteinExistence type="predicted"/>
<dbReference type="Proteomes" id="UP000237608">
    <property type="component" value="Unassembled WGS sequence"/>
</dbReference>
<evidence type="ECO:0000313" key="1">
    <source>
        <dbReference type="EMBL" id="PQJ75167.1"/>
    </source>
</evidence>
<protein>
    <recommendedName>
        <fullName evidence="3">Macroglobulin domain-containing protein</fullName>
    </recommendedName>
</protein>
<gene>
    <name evidence="1" type="ORF">BTO13_07865</name>
</gene>
<evidence type="ECO:0008006" key="3">
    <source>
        <dbReference type="Google" id="ProtNLM"/>
    </source>
</evidence>
<dbReference type="AlphaFoldDB" id="A0A2S7WC55"/>
<sequence>MNLKNFLFTCILFFNVSIQSQSVQKIDSAYNNYFKKVREIPHLHLNKTSFLQGENIWFQAYVFEQNSQKLHNPTSNLYVSLFDESGKLKKQKLIHIQNGIGKGNFKIDSSFTNASYFIKASTNWMRNFNEDVSFSQKIIVVKNRETSAQKIKKDSFFDFQLFPEGGHIVANTFNRIGILLKDANNKGIEISKGTIKDETGKEIDVFKTNSFGLGEAFLPFKENQKYIFEAILPSGERIEVITPVVKKLGITLNLINDEKNQNVIVNILTNSKTLQNIHGKNYKIWLHNTRKYIHYDLKFDESKKVYAIILEKSNILKGINIITVFNEENKPILERVFYNETNNLLTNSIKASITSKINDSLKVTLTNNHSEKLFISGSFLPPLTKAYRPDKNIASSILLNPYIKGNIENAAYYFNEQQKNRLVDLDLLLLTQGWSKFDWNQIFTNPPSENFKFENGIDITFAFNRKILPSQQVQMQYVDDENNENYALTIPLNKNNHFTLENSFITENTMLHFGIKSGENLYKISPSISYTNTFIYDNINKNQIKELVNTPNELSNFSYLFDDYIMLDDVIIKSKLQDQKKQENSALQMKVISKYYNYIESFYFGTDKYGFLNNRSGNAWNVNFGINNEFQSIVSTSNMVKFRDYGSLSEPIFTDKKLYDPSTIVVPFGFSKTKEYYAPKYPSFSEKAYLDYGAIFWKAGIEIEANSTFEITIPDNNIDSILLNLEGTDELGKLLVKQIQIKK</sequence>
<dbReference type="OrthoDB" id="679547at2"/>
<evidence type="ECO:0000313" key="2">
    <source>
        <dbReference type="Proteomes" id="UP000237608"/>
    </source>
</evidence>
<accession>A0A2S7WC55</accession>
<organism evidence="1 2">
    <name type="scientific">Polaribacter gangjinensis</name>
    <dbReference type="NCBI Taxonomy" id="574710"/>
    <lineage>
        <taxon>Bacteria</taxon>
        <taxon>Pseudomonadati</taxon>
        <taxon>Bacteroidota</taxon>
        <taxon>Flavobacteriia</taxon>
        <taxon>Flavobacteriales</taxon>
        <taxon>Flavobacteriaceae</taxon>
    </lineage>
</organism>
<reference evidence="1 2" key="1">
    <citation type="submission" date="2016-12" db="EMBL/GenBank/DDBJ databases">
        <title>Trade-off between light-utilization and light-protection in marine flavobacteria.</title>
        <authorList>
            <person name="Kumagai Y."/>
            <person name="Yoshizawa S."/>
            <person name="Kogure K."/>
            <person name="Iwasaki W."/>
        </authorList>
    </citation>
    <scope>NUCLEOTIDE SEQUENCE [LARGE SCALE GENOMIC DNA]</scope>
    <source>
        <strain evidence="1 2">KCTC 22729</strain>
    </source>
</reference>
<dbReference type="EMBL" id="MSCL01000001">
    <property type="protein sequence ID" value="PQJ75167.1"/>
    <property type="molecule type" value="Genomic_DNA"/>
</dbReference>
<dbReference type="RefSeq" id="WP_105046309.1">
    <property type="nucleotide sequence ID" value="NZ_CP150662.1"/>
</dbReference>
<keyword evidence="2" id="KW-1185">Reference proteome</keyword>
<dbReference type="Gene3D" id="2.60.40.1930">
    <property type="match status" value="1"/>
</dbReference>
<comment type="caution">
    <text evidence="1">The sequence shown here is derived from an EMBL/GenBank/DDBJ whole genome shotgun (WGS) entry which is preliminary data.</text>
</comment>